<dbReference type="PANTHER" id="PTHR46558">
    <property type="entry name" value="TRACRIPTIONAL REGULATORY PROTEIN-RELATED-RELATED"/>
    <property type="match status" value="1"/>
</dbReference>
<reference evidence="3 4" key="1">
    <citation type="journal article" date="2015" name="Genome Announc.">
        <title>Expanding the biotechnology potential of lactobacilli through comparative genomics of 213 strains and associated genera.</title>
        <authorList>
            <person name="Sun Z."/>
            <person name="Harris H.M."/>
            <person name="McCann A."/>
            <person name="Guo C."/>
            <person name="Argimon S."/>
            <person name="Zhang W."/>
            <person name="Yang X."/>
            <person name="Jeffery I.B."/>
            <person name="Cooney J.C."/>
            <person name="Kagawa T.F."/>
            <person name="Liu W."/>
            <person name="Song Y."/>
            <person name="Salvetti E."/>
            <person name="Wrobel A."/>
            <person name="Rasinkangas P."/>
            <person name="Parkhill J."/>
            <person name="Rea M.C."/>
            <person name="O'Sullivan O."/>
            <person name="Ritari J."/>
            <person name="Douillard F.P."/>
            <person name="Paul Ross R."/>
            <person name="Yang R."/>
            <person name="Briner A.E."/>
            <person name="Felis G.E."/>
            <person name="de Vos W.M."/>
            <person name="Barrangou R."/>
            <person name="Klaenhammer T.R."/>
            <person name="Caufield P.W."/>
            <person name="Cui Y."/>
            <person name="Zhang H."/>
            <person name="O'Toole P.W."/>
        </authorList>
    </citation>
    <scope>NUCLEOTIDE SEQUENCE [LARGE SCALE GENOMIC DNA]</scope>
    <source>
        <strain evidence="3 4">JCM 17355</strain>
    </source>
</reference>
<dbReference type="SMART" id="SM00530">
    <property type="entry name" value="HTH_XRE"/>
    <property type="match status" value="1"/>
</dbReference>
<name>A0ABR5P327_9LACO</name>
<dbReference type="Gene3D" id="1.10.260.40">
    <property type="entry name" value="lambda repressor-like DNA-binding domains"/>
    <property type="match status" value="1"/>
</dbReference>
<dbReference type="PANTHER" id="PTHR46558:SF11">
    <property type="entry name" value="HTH-TYPE TRANSCRIPTIONAL REGULATOR XRE"/>
    <property type="match status" value="1"/>
</dbReference>
<evidence type="ECO:0000259" key="2">
    <source>
        <dbReference type="PROSITE" id="PS50943"/>
    </source>
</evidence>
<gene>
    <name evidence="3" type="ORF">FC88_GL001754</name>
</gene>
<keyword evidence="1" id="KW-0238">DNA-binding</keyword>
<dbReference type="SUPFAM" id="SSF47413">
    <property type="entry name" value="lambda repressor-like DNA-binding domains"/>
    <property type="match status" value="1"/>
</dbReference>
<dbReference type="PROSITE" id="PS50943">
    <property type="entry name" value="HTH_CROC1"/>
    <property type="match status" value="1"/>
</dbReference>
<dbReference type="InterPro" id="IPR001387">
    <property type="entry name" value="Cro/C1-type_HTH"/>
</dbReference>
<dbReference type="Proteomes" id="UP000051379">
    <property type="component" value="Unassembled WGS sequence"/>
</dbReference>
<proteinExistence type="predicted"/>
<dbReference type="Pfam" id="PF01381">
    <property type="entry name" value="HTH_3"/>
    <property type="match status" value="1"/>
</dbReference>
<dbReference type="InterPro" id="IPR010982">
    <property type="entry name" value="Lambda_DNA-bd_dom_sf"/>
</dbReference>
<dbReference type="CDD" id="cd00093">
    <property type="entry name" value="HTH_XRE"/>
    <property type="match status" value="1"/>
</dbReference>
<evidence type="ECO:0000313" key="3">
    <source>
        <dbReference type="EMBL" id="KRK90609.1"/>
    </source>
</evidence>
<keyword evidence="4" id="KW-1185">Reference proteome</keyword>
<sequence length="251" mass="29779">MGKKMKNNIRVSRESQNISQKELADYLGVSQQSVSLYEVNAREPKLETWQKMSTLLNVSIPYLQGIERDTKTINAYIDTYWDMYGQMDDEVTDEIDGLFRINDIKTKYFMQLTDFENENTEEYRGAKKEFSNALRPYIKNIINKTDVDIDDLQYWDSKKYIKDALRNGLVSEIEEHLPKPKEVVPEDIVKLNNSISDNNWKRSYDIRNYFEYEPYMNDLEGSKETIKNKIKSNISNQKRLLDQLEKEIDKY</sequence>
<evidence type="ECO:0000313" key="4">
    <source>
        <dbReference type="Proteomes" id="UP000051379"/>
    </source>
</evidence>
<comment type="caution">
    <text evidence="3">The sequence shown here is derived from an EMBL/GenBank/DDBJ whole genome shotgun (WGS) entry which is preliminary data.</text>
</comment>
<feature type="domain" description="HTH cro/C1-type" evidence="2">
    <location>
        <begin position="9"/>
        <end position="63"/>
    </location>
</feature>
<evidence type="ECO:0000256" key="1">
    <source>
        <dbReference type="ARBA" id="ARBA00023125"/>
    </source>
</evidence>
<dbReference type="EMBL" id="AZDO01000145">
    <property type="protein sequence ID" value="KRK90609.1"/>
    <property type="molecule type" value="Genomic_DNA"/>
</dbReference>
<organism evidence="3 4">
    <name type="scientific">Companilactobacillus futsaii JCM 17355</name>
    <dbReference type="NCBI Taxonomy" id="1423818"/>
    <lineage>
        <taxon>Bacteria</taxon>
        <taxon>Bacillati</taxon>
        <taxon>Bacillota</taxon>
        <taxon>Bacilli</taxon>
        <taxon>Lactobacillales</taxon>
        <taxon>Lactobacillaceae</taxon>
        <taxon>Companilactobacillus</taxon>
    </lineage>
</organism>
<protein>
    <recommendedName>
        <fullName evidence="2">HTH cro/C1-type domain-containing protein</fullName>
    </recommendedName>
</protein>
<accession>A0ABR5P327</accession>